<keyword evidence="2" id="KW-1185">Reference proteome</keyword>
<evidence type="ECO:0000313" key="2">
    <source>
        <dbReference type="Proteomes" id="UP000054144"/>
    </source>
</evidence>
<dbReference type="Proteomes" id="UP000054144">
    <property type="component" value="Unassembled WGS sequence"/>
</dbReference>
<proteinExistence type="predicted"/>
<dbReference type="OrthoDB" id="3259529at2759"/>
<sequence>MDTNKLATAAHALHKLLNDAGFEHAFCGGLEVKLLGLRRGTSDVDVEVRKGFIKNFTRLKAALNADHGLGVRRKTHRCGGDYYPKKVISLSVEAPNATQSLPFFDVTELFCAKFRTAGVRAKPVDSEDCLFIFNTYHEQINVKCCQAVLTKATVEATLARYPQLTEVAVTLGLK</sequence>
<organism evidence="1 2">
    <name type="scientific">Fistulina hepatica ATCC 64428</name>
    <dbReference type="NCBI Taxonomy" id="1128425"/>
    <lineage>
        <taxon>Eukaryota</taxon>
        <taxon>Fungi</taxon>
        <taxon>Dikarya</taxon>
        <taxon>Basidiomycota</taxon>
        <taxon>Agaricomycotina</taxon>
        <taxon>Agaricomycetes</taxon>
        <taxon>Agaricomycetidae</taxon>
        <taxon>Agaricales</taxon>
        <taxon>Fistulinaceae</taxon>
        <taxon>Fistulina</taxon>
    </lineage>
</organism>
<name>A0A0D7A0W8_9AGAR</name>
<dbReference type="EMBL" id="KN882136">
    <property type="protein sequence ID" value="KIY43049.1"/>
    <property type="molecule type" value="Genomic_DNA"/>
</dbReference>
<gene>
    <name evidence="1" type="ORF">FISHEDRAFT_62975</name>
</gene>
<accession>A0A0D7A0W8</accession>
<evidence type="ECO:0000313" key="1">
    <source>
        <dbReference type="EMBL" id="KIY43049.1"/>
    </source>
</evidence>
<protein>
    <recommendedName>
        <fullName evidence="3">Nucleotidyltransferase</fullName>
    </recommendedName>
</protein>
<dbReference type="AlphaFoldDB" id="A0A0D7A0W8"/>
<reference evidence="1 2" key="1">
    <citation type="journal article" date="2015" name="Fungal Genet. Biol.">
        <title>Evolution of novel wood decay mechanisms in Agaricales revealed by the genome sequences of Fistulina hepatica and Cylindrobasidium torrendii.</title>
        <authorList>
            <person name="Floudas D."/>
            <person name="Held B.W."/>
            <person name="Riley R."/>
            <person name="Nagy L.G."/>
            <person name="Koehler G."/>
            <person name="Ransdell A.S."/>
            <person name="Younus H."/>
            <person name="Chow J."/>
            <person name="Chiniquy J."/>
            <person name="Lipzen A."/>
            <person name="Tritt A."/>
            <person name="Sun H."/>
            <person name="Haridas S."/>
            <person name="LaButti K."/>
            <person name="Ohm R.A."/>
            <person name="Kues U."/>
            <person name="Blanchette R.A."/>
            <person name="Grigoriev I.V."/>
            <person name="Minto R.E."/>
            <person name="Hibbett D.S."/>
        </authorList>
    </citation>
    <scope>NUCLEOTIDE SEQUENCE [LARGE SCALE GENOMIC DNA]</scope>
    <source>
        <strain evidence="1 2">ATCC 64428</strain>
    </source>
</reference>
<evidence type="ECO:0008006" key="3">
    <source>
        <dbReference type="Google" id="ProtNLM"/>
    </source>
</evidence>